<organism evidence="1 2">
    <name type="scientific">Avena sativa</name>
    <name type="common">Oat</name>
    <dbReference type="NCBI Taxonomy" id="4498"/>
    <lineage>
        <taxon>Eukaryota</taxon>
        <taxon>Viridiplantae</taxon>
        <taxon>Streptophyta</taxon>
        <taxon>Embryophyta</taxon>
        <taxon>Tracheophyta</taxon>
        <taxon>Spermatophyta</taxon>
        <taxon>Magnoliopsida</taxon>
        <taxon>Liliopsida</taxon>
        <taxon>Poales</taxon>
        <taxon>Poaceae</taxon>
        <taxon>BOP clade</taxon>
        <taxon>Pooideae</taxon>
        <taxon>Poodae</taxon>
        <taxon>Poeae</taxon>
        <taxon>Poeae Chloroplast Group 1 (Aveneae type)</taxon>
        <taxon>Aveninae</taxon>
        <taxon>Avena</taxon>
    </lineage>
</organism>
<accession>A0ACD5XTR7</accession>
<evidence type="ECO:0000313" key="1">
    <source>
        <dbReference type="EnsemblPlants" id="AVESA.00010b.r2.5AG0852400.1.CDS"/>
    </source>
</evidence>
<protein>
    <submittedName>
        <fullName evidence="1">Uncharacterized protein</fullName>
    </submittedName>
</protein>
<keyword evidence="2" id="KW-1185">Reference proteome</keyword>
<dbReference type="Proteomes" id="UP001732700">
    <property type="component" value="Chromosome 5A"/>
</dbReference>
<sequence length="254" mass="25694">MMWGSMPRSSSNLLLVALAAMAACLSMVPHPAAVAAAATSANLIHHEGGGGSGGGERNPANALVAAVNANRTAARLPPLSNSKGLGCMALQCISHCATATTSPDSCDDDAGARALAACHPPETDITEVYAANCGVELPTVDLITARLLGCSTSDADLLLLGLGANANATAVHGKEHTQVGAGLLRPRRHGPYFWCLLFSSGSPASTFRLEAAGKGIAQAHGCFSDPDDTLSCSSAGRLMAAVPALLLLPLFLLS</sequence>
<reference evidence="1" key="2">
    <citation type="submission" date="2025-09" db="UniProtKB">
        <authorList>
            <consortium name="EnsemblPlants"/>
        </authorList>
    </citation>
    <scope>IDENTIFICATION</scope>
</reference>
<evidence type="ECO:0000313" key="2">
    <source>
        <dbReference type="Proteomes" id="UP001732700"/>
    </source>
</evidence>
<dbReference type="EnsemblPlants" id="AVESA.00010b.r2.5AG0852400.1">
    <property type="protein sequence ID" value="AVESA.00010b.r2.5AG0852400.1.CDS"/>
    <property type="gene ID" value="AVESA.00010b.r2.5AG0852400"/>
</dbReference>
<name>A0ACD5XTR7_AVESA</name>
<proteinExistence type="predicted"/>
<reference evidence="1" key="1">
    <citation type="submission" date="2021-05" db="EMBL/GenBank/DDBJ databases">
        <authorList>
            <person name="Scholz U."/>
            <person name="Mascher M."/>
            <person name="Fiebig A."/>
        </authorList>
    </citation>
    <scope>NUCLEOTIDE SEQUENCE [LARGE SCALE GENOMIC DNA]</scope>
</reference>